<dbReference type="EMBL" id="CP158295">
    <property type="protein sequence ID" value="XBV47765.1"/>
    <property type="molecule type" value="Genomic_DNA"/>
</dbReference>
<dbReference type="Pfam" id="PF03524">
    <property type="entry name" value="CagX"/>
    <property type="match status" value="1"/>
</dbReference>
<dbReference type="InterPro" id="IPR033645">
    <property type="entry name" value="VirB9/CagX/TrbG_C"/>
</dbReference>
<evidence type="ECO:0000256" key="1">
    <source>
        <dbReference type="ARBA" id="ARBA00006135"/>
    </source>
</evidence>
<dbReference type="RefSeq" id="WP_350262818.1">
    <property type="nucleotide sequence ID" value="NZ_CP158295.1"/>
</dbReference>
<gene>
    <name evidence="4" type="ORF">AAF463_25140</name>
</gene>
<feature type="signal peptide" evidence="3">
    <location>
        <begin position="1"/>
        <end position="21"/>
    </location>
</feature>
<feature type="chain" id="PRO_5043403372" evidence="3">
    <location>
        <begin position="22"/>
        <end position="305"/>
    </location>
</feature>
<proteinExistence type="inferred from homology"/>
<organism evidence="4">
    <name type="scientific">Pantoea sp. BJ2</name>
    <dbReference type="NCBI Taxonomy" id="3141322"/>
    <lineage>
        <taxon>Bacteria</taxon>
        <taxon>Pseudomonadati</taxon>
        <taxon>Pseudomonadota</taxon>
        <taxon>Gammaproteobacteria</taxon>
        <taxon>Enterobacterales</taxon>
        <taxon>Erwiniaceae</taxon>
        <taxon>Pantoea</taxon>
    </lineage>
</organism>
<comment type="similarity">
    <text evidence="1">Belongs to the TrbG/VirB9 family.</text>
</comment>
<protein>
    <submittedName>
        <fullName evidence="4">TrbG/VirB9 family P-type conjugative transfer protein</fullName>
    </submittedName>
</protein>
<evidence type="ECO:0000256" key="3">
    <source>
        <dbReference type="SAM" id="SignalP"/>
    </source>
</evidence>
<name>A0AAU7U444_9GAMM</name>
<dbReference type="Gene3D" id="2.60.40.2500">
    <property type="match status" value="1"/>
</dbReference>
<sequence length="305" mass="34018">MNKIWLGLVPATFLFSTLSHAAGVPQGSAYDSRMQQISYNATNTTVITTAVGYLSTLLFDDSETVIDARPGMEKGWDIKHDANRVYIRAVPIAQPVTDADGKQVNHVFEPTSKEWVTNLFVVTTKRYYSIDLRVLDAGQPANKISFVVTYRYPQEVKAQVDKMELARLKELQQQQEKKRIQKALDNAQAPRNFDFSMFVGKDSQMIKPDFAYDDGRFTYIGFSPIKKLPAAFLYSNGKEVALSPGVKKIGNYTAYVIPQTNPSFVLRYGDSVIGIVNQSFGKVTVTDGTTISEKVERVEVGTNGK</sequence>
<dbReference type="CDD" id="cd06911">
    <property type="entry name" value="VirB9_CagX_TrbG"/>
    <property type="match status" value="1"/>
</dbReference>
<evidence type="ECO:0000256" key="2">
    <source>
        <dbReference type="ARBA" id="ARBA00022729"/>
    </source>
</evidence>
<evidence type="ECO:0000313" key="4">
    <source>
        <dbReference type="EMBL" id="XBV47765.1"/>
    </source>
</evidence>
<dbReference type="InterPro" id="IPR010258">
    <property type="entry name" value="Conjugal_tfr_TrbG/VirB9/CagX"/>
</dbReference>
<keyword evidence="2 3" id="KW-0732">Signal</keyword>
<keyword evidence="4" id="KW-0614">Plasmid</keyword>
<accession>A0AAU7U444</accession>
<geneLocation type="plasmid" evidence="4">
    <name>plasmindC</name>
</geneLocation>
<reference evidence="4" key="1">
    <citation type="submission" date="2024-06" db="EMBL/GenBank/DDBJ databases">
        <title>Multiomics insights into the TNT degradation mechanism by Pantoea sp. BJ2 isolated from an ammunition destruction site.</title>
        <authorList>
            <person name="Luo J."/>
        </authorList>
    </citation>
    <scope>NUCLEOTIDE SEQUENCE</scope>
    <source>
        <strain evidence="4">BJ2</strain>
        <plasmid evidence="4">plasmindC</plasmid>
    </source>
</reference>
<dbReference type="AlphaFoldDB" id="A0AAU7U444"/>
<dbReference type="InterPro" id="IPR038161">
    <property type="entry name" value="VirB9/CagX/TrbG_C_sf"/>
</dbReference>